<reference evidence="2 3" key="1">
    <citation type="submission" date="2019-07" db="EMBL/GenBank/DDBJ databases">
        <title>Genome assembly of two rare yeast pathogens: Diutina rugosa and Trichomonascus ciferrii.</title>
        <authorList>
            <person name="Mixao V."/>
            <person name="Saus E."/>
            <person name="Hansen A."/>
            <person name="Lass-Flor C."/>
            <person name="Gabaldon T."/>
        </authorList>
    </citation>
    <scope>NUCLEOTIDE SEQUENCE [LARGE SCALE GENOMIC DNA]</scope>
    <source>
        <strain evidence="2 3">CBS 613</strain>
    </source>
</reference>
<dbReference type="AlphaFoldDB" id="A0A642UVH8"/>
<feature type="compositionally biased region" description="Basic and acidic residues" evidence="1">
    <location>
        <begin position="173"/>
        <end position="195"/>
    </location>
</feature>
<evidence type="ECO:0000313" key="2">
    <source>
        <dbReference type="EMBL" id="KAA8906318.1"/>
    </source>
</evidence>
<sequence length="259" mass="30041">MDAKAYLESFGWKNGEALQKGGIKKPILVKHKKDTKGLGGDKKDADTWWESLFDGTLKNLDVTNTQSGISINTNKEKVADDMRKKTSPLYRMFVKGEGLKGTVGVVHLTKSKKIDRDDVAKQMDSVFHLTANESKSNGSTRDSKSSERRDHKETADLVEEKKEKKEKLKKKDKKDQTEKKEKEKKEKKDNTEKKDKKEKKEKKDKKDKKEKKEKKERKEKKKKPKDKEDKKEKKSKDSKSKKRKSESDERPSKKSKLRS</sequence>
<feature type="region of interest" description="Disordered" evidence="1">
    <location>
        <begin position="125"/>
        <end position="259"/>
    </location>
</feature>
<comment type="caution">
    <text evidence="2">The sequence shown here is derived from an EMBL/GenBank/DDBJ whole genome shotgun (WGS) entry which is preliminary data.</text>
</comment>
<dbReference type="RefSeq" id="XP_034014079.1">
    <property type="nucleotide sequence ID" value="XM_034153558.1"/>
</dbReference>
<dbReference type="InterPro" id="IPR050656">
    <property type="entry name" value="PINX1"/>
</dbReference>
<proteinExistence type="predicted"/>
<evidence type="ECO:0000256" key="1">
    <source>
        <dbReference type="SAM" id="MobiDB-lite"/>
    </source>
</evidence>
<protein>
    <recommendedName>
        <fullName evidence="4">G-patch domain-containing protein</fullName>
    </recommendedName>
</protein>
<dbReference type="OMA" id="KTTHDHT"/>
<organism evidence="2 3">
    <name type="scientific">Diutina rugosa</name>
    <name type="common">Yeast</name>
    <name type="synonym">Candida rugosa</name>
    <dbReference type="NCBI Taxonomy" id="5481"/>
    <lineage>
        <taxon>Eukaryota</taxon>
        <taxon>Fungi</taxon>
        <taxon>Dikarya</taxon>
        <taxon>Ascomycota</taxon>
        <taxon>Saccharomycotina</taxon>
        <taxon>Pichiomycetes</taxon>
        <taxon>Debaryomycetaceae</taxon>
        <taxon>Diutina</taxon>
    </lineage>
</organism>
<dbReference type="Proteomes" id="UP000449547">
    <property type="component" value="Unassembled WGS sequence"/>
</dbReference>
<feature type="compositionally biased region" description="Polar residues" evidence="1">
    <location>
        <begin position="131"/>
        <end position="140"/>
    </location>
</feature>
<evidence type="ECO:0000313" key="3">
    <source>
        <dbReference type="Proteomes" id="UP000449547"/>
    </source>
</evidence>
<dbReference type="PANTHER" id="PTHR23149">
    <property type="entry name" value="G PATCH DOMAIN CONTAINING PROTEIN"/>
    <property type="match status" value="1"/>
</dbReference>
<dbReference type="OrthoDB" id="3366546at2759"/>
<feature type="compositionally biased region" description="Basic and acidic residues" evidence="1">
    <location>
        <begin position="141"/>
        <end position="166"/>
    </location>
</feature>
<name>A0A642UVH8_DIURU</name>
<feature type="compositionally biased region" description="Basic and acidic residues" evidence="1">
    <location>
        <begin position="225"/>
        <end position="238"/>
    </location>
</feature>
<evidence type="ECO:0008006" key="4">
    <source>
        <dbReference type="Google" id="ProtNLM"/>
    </source>
</evidence>
<dbReference type="VEuPathDB" id="FungiDB:DIURU_001056"/>
<accession>A0A642UVH8</accession>
<dbReference type="EMBL" id="SWFT01000035">
    <property type="protein sequence ID" value="KAA8906318.1"/>
    <property type="molecule type" value="Genomic_DNA"/>
</dbReference>
<gene>
    <name evidence="2" type="ORF">DIURU_001056</name>
</gene>
<feature type="compositionally biased region" description="Basic residues" evidence="1">
    <location>
        <begin position="196"/>
        <end position="224"/>
    </location>
</feature>
<dbReference type="GeneID" id="54779709"/>
<dbReference type="PANTHER" id="PTHR23149:SF26">
    <property type="entry name" value="PROTEIN TMA23"/>
    <property type="match status" value="1"/>
</dbReference>
<keyword evidence="3" id="KW-1185">Reference proteome</keyword>